<dbReference type="AlphaFoldDB" id="A0A803LSA6"/>
<dbReference type="EnsemblPlants" id="AUR62018100-RA">
    <property type="protein sequence ID" value="AUR62018100-RA:cds"/>
    <property type="gene ID" value="AUR62018100"/>
</dbReference>
<evidence type="ECO:0000256" key="2">
    <source>
        <dbReference type="SAM" id="MobiDB-lite"/>
    </source>
</evidence>
<keyword evidence="1" id="KW-0479">Metal-binding</keyword>
<organism evidence="4 5">
    <name type="scientific">Chenopodium quinoa</name>
    <name type="common">Quinoa</name>
    <dbReference type="NCBI Taxonomy" id="63459"/>
    <lineage>
        <taxon>Eukaryota</taxon>
        <taxon>Viridiplantae</taxon>
        <taxon>Streptophyta</taxon>
        <taxon>Embryophyta</taxon>
        <taxon>Tracheophyta</taxon>
        <taxon>Spermatophyta</taxon>
        <taxon>Magnoliopsida</taxon>
        <taxon>eudicotyledons</taxon>
        <taxon>Gunneridae</taxon>
        <taxon>Pentapetalae</taxon>
        <taxon>Caryophyllales</taxon>
        <taxon>Chenopodiaceae</taxon>
        <taxon>Chenopodioideae</taxon>
        <taxon>Atripliceae</taxon>
        <taxon>Chenopodium</taxon>
    </lineage>
</organism>
<dbReference type="GO" id="GO:0008270">
    <property type="term" value="F:zinc ion binding"/>
    <property type="evidence" value="ECO:0007669"/>
    <property type="project" value="UniProtKB-KW"/>
</dbReference>
<dbReference type="Proteomes" id="UP000596660">
    <property type="component" value="Unplaced"/>
</dbReference>
<feature type="compositionally biased region" description="Polar residues" evidence="2">
    <location>
        <begin position="551"/>
        <end position="563"/>
    </location>
</feature>
<dbReference type="Pfam" id="PF10551">
    <property type="entry name" value="MULE"/>
    <property type="match status" value="1"/>
</dbReference>
<evidence type="ECO:0000313" key="4">
    <source>
        <dbReference type="EnsemblPlants" id="AUR62018100-RA:cds"/>
    </source>
</evidence>
<evidence type="ECO:0000256" key="1">
    <source>
        <dbReference type="PROSITE-ProRule" id="PRU00325"/>
    </source>
</evidence>
<dbReference type="PROSITE" id="PS50966">
    <property type="entry name" value="ZF_SWIM"/>
    <property type="match status" value="1"/>
</dbReference>
<evidence type="ECO:0000259" key="3">
    <source>
        <dbReference type="PROSITE" id="PS50966"/>
    </source>
</evidence>
<feature type="domain" description="SWIM-type" evidence="3">
    <location>
        <begin position="395"/>
        <end position="431"/>
    </location>
</feature>
<name>A0A803LSA6_CHEQI</name>
<dbReference type="PANTHER" id="PTHR47718">
    <property type="entry name" value="OS01G0519700 PROTEIN"/>
    <property type="match status" value="1"/>
</dbReference>
<keyword evidence="5" id="KW-1185">Reference proteome</keyword>
<dbReference type="PANTHER" id="PTHR47718:SF17">
    <property type="entry name" value="PROTEIN FAR1-RELATED SEQUENCE 5-LIKE"/>
    <property type="match status" value="1"/>
</dbReference>
<feature type="compositionally biased region" description="Low complexity" evidence="2">
    <location>
        <begin position="517"/>
        <end position="538"/>
    </location>
</feature>
<protein>
    <recommendedName>
        <fullName evidence="3">SWIM-type domain-containing protein</fullName>
    </recommendedName>
</protein>
<dbReference type="Gramene" id="AUR62018100-RA">
    <property type="protein sequence ID" value="AUR62018100-RA:cds"/>
    <property type="gene ID" value="AUR62018100"/>
</dbReference>
<evidence type="ECO:0000313" key="5">
    <source>
        <dbReference type="Proteomes" id="UP000596660"/>
    </source>
</evidence>
<keyword evidence="1" id="KW-0862">Zinc</keyword>
<keyword evidence="1" id="KW-0863">Zinc-finger</keyword>
<feature type="region of interest" description="Disordered" evidence="2">
    <location>
        <begin position="517"/>
        <end position="593"/>
    </location>
</feature>
<dbReference type="Pfam" id="PF04434">
    <property type="entry name" value="SWIM"/>
    <property type="match status" value="1"/>
</dbReference>
<reference evidence="4" key="2">
    <citation type="submission" date="2021-03" db="UniProtKB">
        <authorList>
            <consortium name="EnsemblPlants"/>
        </authorList>
    </citation>
    <scope>IDENTIFICATION</scope>
</reference>
<reference evidence="4" key="1">
    <citation type="journal article" date="2017" name="Nature">
        <title>The genome of Chenopodium quinoa.</title>
        <authorList>
            <person name="Jarvis D.E."/>
            <person name="Ho Y.S."/>
            <person name="Lightfoot D.J."/>
            <person name="Schmoeckel S.M."/>
            <person name="Li B."/>
            <person name="Borm T.J.A."/>
            <person name="Ohyanagi H."/>
            <person name="Mineta K."/>
            <person name="Michell C.T."/>
            <person name="Saber N."/>
            <person name="Kharbatia N.M."/>
            <person name="Rupper R.R."/>
            <person name="Sharp A.R."/>
            <person name="Dally N."/>
            <person name="Boughton B.A."/>
            <person name="Woo Y.H."/>
            <person name="Gao G."/>
            <person name="Schijlen E.G.W.M."/>
            <person name="Guo X."/>
            <person name="Momin A.A."/>
            <person name="Negrao S."/>
            <person name="Al-Babili S."/>
            <person name="Gehring C."/>
            <person name="Roessner U."/>
            <person name="Jung C."/>
            <person name="Murphy K."/>
            <person name="Arold S.T."/>
            <person name="Gojobori T."/>
            <person name="van der Linden C.G."/>
            <person name="van Loo E.N."/>
            <person name="Jellen E.N."/>
            <person name="Maughan P.J."/>
            <person name="Tester M."/>
        </authorList>
    </citation>
    <scope>NUCLEOTIDE SEQUENCE [LARGE SCALE GENOMIC DNA]</scope>
    <source>
        <strain evidence="4">cv. PI 614886</strain>
    </source>
</reference>
<feature type="compositionally biased region" description="Basic residues" evidence="2">
    <location>
        <begin position="577"/>
        <end position="593"/>
    </location>
</feature>
<proteinExistence type="predicted"/>
<dbReference type="InterPro" id="IPR018289">
    <property type="entry name" value="MULE_transposase_dom"/>
</dbReference>
<sequence>MDSLIHKLLQSQKQIQAAISNDLQTSKEIEVDYAIDVDLNNDSMQQTLNCRQCGNNIDLHCEINDNAMHQNLNSDSYESRVILDEEQISADEVQISVDEEQISKDEDSTSEGLSAMDSYRAMCNEAGGEENLGHTKKDHLNYWKRLRMKNIEGGDAQAVSEIMYQELANDPEFFFRFRLNKEGMLRALFWRDSMMREDYNEKIESFVWLLETFKKSMGGKCLISIFTDQDQAMCSAIHKVFLEVRHRLCVWNLEQNAITRFGSLKQDKDFKRTFSYSLKRCVTEVEFETVWNSMIEKENRSTSLTKFYSIFKACIQRWRSTEKHDEFSCSKSTASSAIPLSGLLKHASEIYTLSLFTDFEEEFGYFIATTTKLLWQNGSTLFYLVAIESEPWSQRKVTLESDSNQVKCTCKNFEASGWLCYHCIRILHLHSVMRIPDQYIKKRWTKFAKSSIWERRDNEEPKQLQYTPWRQTMARKFYNLILKSQLNEEARTLIEDSYAVSHSLVEELLTTINNTTEAETNQATETETNQATEVETNQATEAETNKDTEAETNQATSLSTSTEAPLILNPELTTTKGRNKRPRGPLEKKRKKTAVPPLEFGAITPILRLF</sequence>
<dbReference type="InterPro" id="IPR007527">
    <property type="entry name" value="Znf_SWIM"/>
</dbReference>
<accession>A0A803LSA6</accession>